<feature type="domain" description="Nitroreductase" evidence="4">
    <location>
        <begin position="30"/>
        <end position="197"/>
    </location>
</feature>
<keyword evidence="1" id="KW-0285">Flavoprotein</keyword>
<evidence type="ECO:0000256" key="2">
    <source>
        <dbReference type="ARBA" id="ARBA00022643"/>
    </source>
</evidence>
<dbReference type="PANTHER" id="PTHR23026:SF90">
    <property type="entry name" value="IODOTYROSINE DEIODINASE 1"/>
    <property type="match status" value="1"/>
</dbReference>
<evidence type="ECO:0000259" key="4">
    <source>
        <dbReference type="Pfam" id="PF00881"/>
    </source>
</evidence>
<keyword evidence="6" id="KW-1185">Reference proteome</keyword>
<evidence type="ECO:0000313" key="6">
    <source>
        <dbReference type="Proteomes" id="UP000435357"/>
    </source>
</evidence>
<dbReference type="AlphaFoldDB" id="A0A6N6M366"/>
<dbReference type="Gene3D" id="3.40.109.10">
    <property type="entry name" value="NADH Oxidase"/>
    <property type="match status" value="1"/>
</dbReference>
<dbReference type="Proteomes" id="UP000435357">
    <property type="component" value="Unassembled WGS sequence"/>
</dbReference>
<gene>
    <name evidence="5" type="ORF">F3059_08810</name>
</gene>
<sequence>MAKDFIPYNIQTFSEEKMLERSHDFAEWLSTRRTVRHFAKKPVPIEVIENIISAANTAPSGANLQPWTFCVVSDPTIKKEIREAAEKEEYENYKDRMSDEWLEDIDHLGTDHNKPFLEEASHLIVLMKQSHGYNKDGSRKRHYYVNESVGIACGMLLSAIHNAGLVAVTHTPSPMGFLKKILNRPRNEQPFLLIPVGFPADNVEVPNITRKSLREVMSCY</sequence>
<dbReference type="InterPro" id="IPR029479">
    <property type="entry name" value="Nitroreductase"/>
</dbReference>
<keyword evidence="3" id="KW-0560">Oxidoreductase</keyword>
<dbReference type="OrthoDB" id="9809288at2"/>
<comment type="caution">
    <text evidence="5">The sequence shown here is derived from an EMBL/GenBank/DDBJ whole genome shotgun (WGS) entry which is preliminary data.</text>
</comment>
<evidence type="ECO:0000256" key="1">
    <source>
        <dbReference type="ARBA" id="ARBA00022630"/>
    </source>
</evidence>
<dbReference type="CDD" id="cd02144">
    <property type="entry name" value="iodotyrosine_dehalogenase"/>
    <property type="match status" value="1"/>
</dbReference>
<evidence type="ECO:0000256" key="3">
    <source>
        <dbReference type="ARBA" id="ARBA00023002"/>
    </source>
</evidence>
<keyword evidence="2" id="KW-0288">FMN</keyword>
<dbReference type="InterPro" id="IPR050627">
    <property type="entry name" value="Nitroreductase/BluB"/>
</dbReference>
<reference evidence="5 6" key="1">
    <citation type="submission" date="2019-09" db="EMBL/GenBank/DDBJ databases">
        <title>Genomes of Cryomorphaceae.</title>
        <authorList>
            <person name="Bowman J.P."/>
        </authorList>
    </citation>
    <scope>NUCLEOTIDE SEQUENCE [LARGE SCALE GENOMIC DNA]</scope>
    <source>
        <strain evidence="5 6">KCTC 52047</strain>
    </source>
</reference>
<proteinExistence type="predicted"/>
<evidence type="ECO:0000313" key="5">
    <source>
        <dbReference type="EMBL" id="KAB1063659.1"/>
    </source>
</evidence>
<dbReference type="InterPro" id="IPR000415">
    <property type="entry name" value="Nitroreductase-like"/>
</dbReference>
<dbReference type="PANTHER" id="PTHR23026">
    <property type="entry name" value="NADPH NITROREDUCTASE"/>
    <property type="match status" value="1"/>
</dbReference>
<protein>
    <submittedName>
        <fullName evidence="5">Nitroreductase family protein</fullName>
    </submittedName>
</protein>
<dbReference type="SUPFAM" id="SSF55469">
    <property type="entry name" value="FMN-dependent nitroreductase-like"/>
    <property type="match status" value="1"/>
</dbReference>
<accession>A0A6N6M366</accession>
<dbReference type="EMBL" id="WACR01000007">
    <property type="protein sequence ID" value="KAB1063659.1"/>
    <property type="molecule type" value="Genomic_DNA"/>
</dbReference>
<dbReference type="Pfam" id="PF00881">
    <property type="entry name" value="Nitroreductase"/>
    <property type="match status" value="1"/>
</dbReference>
<organism evidence="5 6">
    <name type="scientific">Salibacter halophilus</name>
    <dbReference type="NCBI Taxonomy" id="1803916"/>
    <lineage>
        <taxon>Bacteria</taxon>
        <taxon>Pseudomonadati</taxon>
        <taxon>Bacteroidota</taxon>
        <taxon>Flavobacteriia</taxon>
        <taxon>Flavobacteriales</taxon>
        <taxon>Salibacteraceae</taxon>
        <taxon>Salibacter</taxon>
    </lineage>
</organism>
<name>A0A6N6M366_9FLAO</name>
<dbReference type="GO" id="GO:0016491">
    <property type="term" value="F:oxidoreductase activity"/>
    <property type="evidence" value="ECO:0007669"/>
    <property type="project" value="UniProtKB-KW"/>
</dbReference>
<dbReference type="RefSeq" id="WP_151168326.1">
    <property type="nucleotide sequence ID" value="NZ_WACR01000007.1"/>
</dbReference>